<proteinExistence type="predicted"/>
<dbReference type="EMBL" id="JADJEV010000004">
    <property type="protein sequence ID" value="MBK6974683.1"/>
    <property type="molecule type" value="Genomic_DNA"/>
</dbReference>
<gene>
    <name evidence="1" type="ORF">IPH26_17690</name>
</gene>
<comment type="caution">
    <text evidence="1">The sequence shown here is derived from an EMBL/GenBank/DDBJ whole genome shotgun (WGS) entry which is preliminary data.</text>
</comment>
<evidence type="ECO:0000313" key="2">
    <source>
        <dbReference type="Proteomes" id="UP000807785"/>
    </source>
</evidence>
<name>A0A9D7E150_9PROT</name>
<sequence length="151" mass="16682">MIGLPASTDSRPHGNIVRVSDLDDEPYTLGQIHEHFDIARLYGWIIDLNERGSFWAHVEDAGGTIVFSCNNEEDDGEGNITLGELWLTADGFMRHSEDMSGLTGYLASVGVIGPLDRVMSEAAFHRRIDQLERRYLDRGRPIGAVGEPLAA</sequence>
<evidence type="ECO:0000313" key="1">
    <source>
        <dbReference type="EMBL" id="MBK6974683.1"/>
    </source>
</evidence>
<accession>A0A9D7E150</accession>
<reference evidence="1" key="1">
    <citation type="submission" date="2020-10" db="EMBL/GenBank/DDBJ databases">
        <title>Connecting structure to function with the recovery of over 1000 high-quality activated sludge metagenome-assembled genomes encoding full-length rRNA genes using long-read sequencing.</title>
        <authorList>
            <person name="Singleton C.M."/>
            <person name="Petriglieri F."/>
            <person name="Kristensen J.M."/>
            <person name="Kirkegaard R.H."/>
            <person name="Michaelsen T.Y."/>
            <person name="Andersen M.H."/>
            <person name="Karst S.M."/>
            <person name="Dueholm M.S."/>
            <person name="Nielsen P.H."/>
            <person name="Albertsen M."/>
        </authorList>
    </citation>
    <scope>NUCLEOTIDE SEQUENCE</scope>
    <source>
        <strain evidence="1">Bjer_18-Q3-R1-45_BAT3C.347</strain>
    </source>
</reference>
<protein>
    <submittedName>
        <fullName evidence="1">Uncharacterized protein</fullName>
    </submittedName>
</protein>
<organism evidence="1 2">
    <name type="scientific">Candidatus Methylophosphatis roskildensis</name>
    <dbReference type="NCBI Taxonomy" id="2899263"/>
    <lineage>
        <taxon>Bacteria</taxon>
        <taxon>Pseudomonadati</taxon>
        <taxon>Pseudomonadota</taxon>
        <taxon>Betaproteobacteria</taxon>
        <taxon>Nitrosomonadales</taxon>
        <taxon>Sterolibacteriaceae</taxon>
        <taxon>Candidatus Methylophosphatis</taxon>
    </lineage>
</organism>
<dbReference type="Proteomes" id="UP000807785">
    <property type="component" value="Unassembled WGS sequence"/>
</dbReference>
<dbReference type="AlphaFoldDB" id="A0A9D7E150"/>